<dbReference type="PRINTS" id="PR00449">
    <property type="entry name" value="RASTRNSFRMNG"/>
</dbReference>
<keyword evidence="2" id="KW-0342">GTP-binding</keyword>
<dbReference type="SMR" id="A2FEU4"/>
<dbReference type="GO" id="GO:0042147">
    <property type="term" value="P:retrograde transport, endosome to Golgi"/>
    <property type="evidence" value="ECO:0000318"/>
    <property type="project" value="GO_Central"/>
</dbReference>
<dbReference type="FunFam" id="3.40.50.300:FF:001773">
    <property type="entry name" value="Small GTP-binding protein, putative"/>
    <property type="match status" value="1"/>
</dbReference>
<dbReference type="Gene3D" id="3.40.50.300">
    <property type="entry name" value="P-loop containing nucleotide triphosphate hydrolases"/>
    <property type="match status" value="1"/>
</dbReference>
<dbReference type="GO" id="GO:0005525">
    <property type="term" value="F:GTP binding"/>
    <property type="evidence" value="ECO:0007669"/>
    <property type="project" value="UniProtKB-KW"/>
</dbReference>
<name>A2FEU4_TRIV3</name>
<dbReference type="Proteomes" id="UP000001542">
    <property type="component" value="Unassembled WGS sequence"/>
</dbReference>
<dbReference type="AlphaFoldDB" id="A2FEU4"/>
<dbReference type="EMBL" id="DS113752">
    <property type="protein sequence ID" value="EAX96591.1"/>
    <property type="molecule type" value="Genomic_DNA"/>
</dbReference>
<proteinExistence type="predicted"/>
<dbReference type="InterPro" id="IPR027417">
    <property type="entry name" value="P-loop_NTPase"/>
</dbReference>
<accession>A2FEU4</accession>
<dbReference type="InterPro" id="IPR001806">
    <property type="entry name" value="Small_GTPase"/>
</dbReference>
<organism evidence="4 5">
    <name type="scientific">Trichomonas vaginalis (strain ATCC PRA-98 / G3)</name>
    <dbReference type="NCBI Taxonomy" id="412133"/>
    <lineage>
        <taxon>Eukaryota</taxon>
        <taxon>Metamonada</taxon>
        <taxon>Parabasalia</taxon>
        <taxon>Trichomonadida</taxon>
        <taxon>Trichomonadidae</taxon>
        <taxon>Trichomonas</taxon>
    </lineage>
</organism>
<dbReference type="KEGG" id="tva:4754364"/>
<keyword evidence="5" id="KW-1185">Reference proteome</keyword>
<dbReference type="VEuPathDB" id="TrichDB:TVAG_018050"/>
<dbReference type="NCBIfam" id="TIGR00231">
    <property type="entry name" value="small_GTP"/>
    <property type="match status" value="1"/>
</dbReference>
<dbReference type="RefSeq" id="XP_001309521.1">
    <property type="nucleotide sequence ID" value="XM_001309520.1"/>
</dbReference>
<evidence type="ECO:0000313" key="4">
    <source>
        <dbReference type="EMBL" id="EAX96591.1"/>
    </source>
</evidence>
<protein>
    <submittedName>
        <fullName evidence="4">Small GTP-binding protein, putative</fullName>
    </submittedName>
</protein>
<dbReference type="VEuPathDB" id="TrichDB:TVAGG3_0932260"/>
<dbReference type="InterPro" id="IPR050227">
    <property type="entry name" value="Rab"/>
</dbReference>
<dbReference type="PROSITE" id="PS51419">
    <property type="entry name" value="RAB"/>
    <property type="match status" value="1"/>
</dbReference>
<evidence type="ECO:0000256" key="2">
    <source>
        <dbReference type="ARBA" id="ARBA00023134"/>
    </source>
</evidence>
<dbReference type="PANTHER" id="PTHR47977">
    <property type="entry name" value="RAS-RELATED PROTEIN RAB"/>
    <property type="match status" value="1"/>
</dbReference>
<dbReference type="GO" id="GO:0006890">
    <property type="term" value="P:retrograde vesicle-mediated transport, Golgi to endoplasmic reticulum"/>
    <property type="evidence" value="ECO:0000318"/>
    <property type="project" value="GO_Central"/>
</dbReference>
<dbReference type="GO" id="GO:0005829">
    <property type="term" value="C:cytosol"/>
    <property type="evidence" value="ECO:0007669"/>
    <property type="project" value="GOC"/>
</dbReference>
<dbReference type="GO" id="GO:0012505">
    <property type="term" value="C:endomembrane system"/>
    <property type="evidence" value="ECO:0000318"/>
    <property type="project" value="GO_Central"/>
</dbReference>
<dbReference type="SMART" id="SM00175">
    <property type="entry name" value="RAB"/>
    <property type="match status" value="1"/>
</dbReference>
<dbReference type="Pfam" id="PF00071">
    <property type="entry name" value="Ras"/>
    <property type="match status" value="1"/>
</dbReference>
<dbReference type="SUPFAM" id="SSF52540">
    <property type="entry name" value="P-loop containing nucleoside triphosphate hydrolases"/>
    <property type="match status" value="1"/>
</dbReference>
<dbReference type="InParanoid" id="A2FEU4"/>
<feature type="region of interest" description="Disordered" evidence="3">
    <location>
        <begin position="173"/>
        <end position="192"/>
    </location>
</feature>
<dbReference type="GO" id="GO:0003924">
    <property type="term" value="F:GTPase activity"/>
    <property type="evidence" value="ECO:0000318"/>
    <property type="project" value="GO_Central"/>
</dbReference>
<dbReference type="eggNOG" id="KOG0393">
    <property type="taxonomic scope" value="Eukaryota"/>
</dbReference>
<keyword evidence="1" id="KW-0547">Nucleotide-binding</keyword>
<evidence type="ECO:0000313" key="5">
    <source>
        <dbReference type="Proteomes" id="UP000001542"/>
    </source>
</evidence>
<dbReference type="SMART" id="SM00173">
    <property type="entry name" value="RAS"/>
    <property type="match status" value="1"/>
</dbReference>
<evidence type="ECO:0000256" key="1">
    <source>
        <dbReference type="ARBA" id="ARBA00022741"/>
    </source>
</evidence>
<reference evidence="4" key="1">
    <citation type="submission" date="2006-10" db="EMBL/GenBank/DDBJ databases">
        <authorList>
            <person name="Amadeo P."/>
            <person name="Zhao Q."/>
            <person name="Wortman J."/>
            <person name="Fraser-Liggett C."/>
            <person name="Carlton J."/>
        </authorList>
    </citation>
    <scope>NUCLEOTIDE SEQUENCE</scope>
    <source>
        <strain evidence="4">G3</strain>
    </source>
</reference>
<dbReference type="GO" id="GO:0006886">
    <property type="term" value="P:intracellular protein transport"/>
    <property type="evidence" value="ECO:0000318"/>
    <property type="project" value="GO_Central"/>
</dbReference>
<dbReference type="GO" id="GO:0006891">
    <property type="term" value="P:intra-Golgi vesicle-mediated transport"/>
    <property type="evidence" value="ECO:0000318"/>
    <property type="project" value="GO_Central"/>
</dbReference>
<dbReference type="STRING" id="5722.A2FEU4"/>
<dbReference type="CDD" id="cd00154">
    <property type="entry name" value="Rab"/>
    <property type="match status" value="1"/>
</dbReference>
<sequence>MQPKNRKISFVGDASVGKTSIINRRVKGSFQAELSSTIGSSHVKCMEDVDGKKVELSLWDTAGQEKYHSLVPLYTRDSDIILICAALNDEDSINNIEKWLKIAEQVDTAVPFIVINKCDLEVPDADTIKSGLAEKYKHIYFISALSGEGFNELFYDVANDQINKEAIQESETVALAGDPKEKSKKDKKSGCC</sequence>
<dbReference type="InterPro" id="IPR005225">
    <property type="entry name" value="Small_GTP-bd"/>
</dbReference>
<dbReference type="SMART" id="SM00174">
    <property type="entry name" value="RHO"/>
    <property type="match status" value="1"/>
</dbReference>
<dbReference type="GO" id="GO:0005794">
    <property type="term" value="C:Golgi apparatus"/>
    <property type="evidence" value="ECO:0000318"/>
    <property type="project" value="GO_Central"/>
</dbReference>
<reference evidence="4" key="2">
    <citation type="journal article" date="2007" name="Science">
        <title>Draft genome sequence of the sexually transmitted pathogen Trichomonas vaginalis.</title>
        <authorList>
            <person name="Carlton J.M."/>
            <person name="Hirt R.P."/>
            <person name="Silva J.C."/>
            <person name="Delcher A.L."/>
            <person name="Schatz M."/>
            <person name="Zhao Q."/>
            <person name="Wortman J.R."/>
            <person name="Bidwell S.L."/>
            <person name="Alsmark U.C.M."/>
            <person name="Besteiro S."/>
            <person name="Sicheritz-Ponten T."/>
            <person name="Noel C.J."/>
            <person name="Dacks J.B."/>
            <person name="Foster P.G."/>
            <person name="Simillion C."/>
            <person name="Van de Peer Y."/>
            <person name="Miranda-Saavedra D."/>
            <person name="Barton G.J."/>
            <person name="Westrop G.D."/>
            <person name="Mueller S."/>
            <person name="Dessi D."/>
            <person name="Fiori P.L."/>
            <person name="Ren Q."/>
            <person name="Paulsen I."/>
            <person name="Zhang H."/>
            <person name="Bastida-Corcuera F.D."/>
            <person name="Simoes-Barbosa A."/>
            <person name="Brown M.T."/>
            <person name="Hayes R.D."/>
            <person name="Mukherjee M."/>
            <person name="Okumura C.Y."/>
            <person name="Schneider R."/>
            <person name="Smith A.J."/>
            <person name="Vanacova S."/>
            <person name="Villalvazo M."/>
            <person name="Haas B.J."/>
            <person name="Pertea M."/>
            <person name="Feldblyum T.V."/>
            <person name="Utterback T.R."/>
            <person name="Shu C.L."/>
            <person name="Osoegawa K."/>
            <person name="de Jong P.J."/>
            <person name="Hrdy I."/>
            <person name="Horvathova L."/>
            <person name="Zubacova Z."/>
            <person name="Dolezal P."/>
            <person name="Malik S.B."/>
            <person name="Logsdon J.M. Jr."/>
            <person name="Henze K."/>
            <person name="Gupta A."/>
            <person name="Wang C.C."/>
            <person name="Dunne R.L."/>
            <person name="Upcroft J.A."/>
            <person name="Upcroft P."/>
            <person name="White O."/>
            <person name="Salzberg S.L."/>
            <person name="Tang P."/>
            <person name="Chiu C.-H."/>
            <person name="Lee Y.-S."/>
            <person name="Embley T.M."/>
            <person name="Coombs G.H."/>
            <person name="Mottram J.C."/>
            <person name="Tachezy J."/>
            <person name="Fraser-Liggett C.M."/>
            <person name="Johnson P.J."/>
        </authorList>
    </citation>
    <scope>NUCLEOTIDE SEQUENCE [LARGE SCALE GENOMIC DNA]</scope>
    <source>
        <strain evidence="4">G3</strain>
    </source>
</reference>
<gene>
    <name evidence="4" type="ORF">TVAG_018050</name>
</gene>
<evidence type="ECO:0000256" key="3">
    <source>
        <dbReference type="SAM" id="MobiDB-lite"/>
    </source>
</evidence>